<comment type="caution">
    <text evidence="3">The sequence shown here is derived from an EMBL/GenBank/DDBJ whole genome shotgun (WGS) entry which is preliminary data.</text>
</comment>
<evidence type="ECO:0000313" key="4">
    <source>
        <dbReference type="Proteomes" id="UP000033935"/>
    </source>
</evidence>
<dbReference type="PANTHER" id="PTHR35458">
    <property type="entry name" value="SLR0755 PROTEIN"/>
    <property type="match status" value="1"/>
</dbReference>
<dbReference type="PATRIC" id="fig|1618995.3.peg.468"/>
<protein>
    <recommendedName>
        <fullName evidence="2">NYN domain-containing protein</fullName>
    </recommendedName>
</protein>
<dbReference type="InterPro" id="IPR021139">
    <property type="entry name" value="NYN"/>
</dbReference>
<dbReference type="Gene3D" id="3.40.50.1010">
    <property type="entry name" value="5'-nuclease"/>
    <property type="match status" value="1"/>
</dbReference>
<proteinExistence type="predicted"/>
<dbReference type="InterPro" id="IPR047140">
    <property type="entry name" value="LabA"/>
</dbReference>
<organism evidence="3 4">
    <name type="scientific">Candidatus Uhrbacteria bacterium GW2011_GWF2_39_13</name>
    <dbReference type="NCBI Taxonomy" id="1618995"/>
    <lineage>
        <taxon>Bacteria</taxon>
        <taxon>Candidatus Uhriibacteriota</taxon>
    </lineage>
</organism>
<dbReference type="PANTHER" id="PTHR35458:SF8">
    <property type="entry name" value="SLR0650 PROTEIN"/>
    <property type="match status" value="1"/>
</dbReference>
<feature type="compositionally biased region" description="Acidic residues" evidence="1">
    <location>
        <begin position="195"/>
        <end position="209"/>
    </location>
</feature>
<dbReference type="Pfam" id="PF01936">
    <property type="entry name" value="NYN"/>
    <property type="match status" value="1"/>
</dbReference>
<dbReference type="CDD" id="cd10911">
    <property type="entry name" value="PIN_LabA"/>
    <property type="match status" value="1"/>
</dbReference>
<feature type="domain" description="NYN" evidence="2">
    <location>
        <begin position="24"/>
        <end position="171"/>
    </location>
</feature>
<dbReference type="Proteomes" id="UP000033935">
    <property type="component" value="Unassembled WGS sequence"/>
</dbReference>
<dbReference type="GO" id="GO:0004540">
    <property type="term" value="F:RNA nuclease activity"/>
    <property type="evidence" value="ECO:0007669"/>
    <property type="project" value="InterPro"/>
</dbReference>
<sequence>MVSKYGILFLNSTYHFMFKHLDQRVGVFIDTQNMYYSARNLFKRKVNFKNIVEDAVAGRKLIRAMAYVVSTEGREERPFFDALEKAGIETRQKALMEYPSGQKKADWDVGLAIDVVQMLDTLDVVIIVSGDGDFQPLVDYVQSRGRMVELMAFGKTTSSKLTGLVHDFTDLSENRRRYLIGPKLNEHGQEKPQESEDDDEDLENFEDTESINSSFFMNPEDSVTDQEESRTRRLEF</sequence>
<evidence type="ECO:0000313" key="3">
    <source>
        <dbReference type="EMBL" id="KKR04304.1"/>
    </source>
</evidence>
<name>A0A0G0MJU1_9BACT</name>
<feature type="region of interest" description="Disordered" evidence="1">
    <location>
        <begin position="182"/>
        <end position="236"/>
    </location>
</feature>
<evidence type="ECO:0000259" key="2">
    <source>
        <dbReference type="Pfam" id="PF01936"/>
    </source>
</evidence>
<reference evidence="3 4" key="1">
    <citation type="journal article" date="2015" name="Nature">
        <title>rRNA introns, odd ribosomes, and small enigmatic genomes across a large radiation of phyla.</title>
        <authorList>
            <person name="Brown C.T."/>
            <person name="Hug L.A."/>
            <person name="Thomas B.C."/>
            <person name="Sharon I."/>
            <person name="Castelle C.J."/>
            <person name="Singh A."/>
            <person name="Wilkins M.J."/>
            <person name="Williams K.H."/>
            <person name="Banfield J.F."/>
        </authorList>
    </citation>
    <scope>NUCLEOTIDE SEQUENCE [LARGE SCALE GENOMIC DNA]</scope>
</reference>
<dbReference type="EMBL" id="LBWG01000009">
    <property type="protein sequence ID" value="KKR04304.1"/>
    <property type="molecule type" value="Genomic_DNA"/>
</dbReference>
<gene>
    <name evidence="3" type="ORF">UT30_C0009G0014</name>
</gene>
<dbReference type="AlphaFoldDB" id="A0A0G0MJU1"/>
<evidence type="ECO:0000256" key="1">
    <source>
        <dbReference type="SAM" id="MobiDB-lite"/>
    </source>
</evidence>
<accession>A0A0G0MJU1</accession>
<feature type="compositionally biased region" description="Basic and acidic residues" evidence="1">
    <location>
        <begin position="227"/>
        <end position="236"/>
    </location>
</feature>
<feature type="compositionally biased region" description="Basic and acidic residues" evidence="1">
    <location>
        <begin position="184"/>
        <end position="194"/>
    </location>
</feature>